<dbReference type="InterPro" id="IPR037682">
    <property type="entry name" value="TonB_C"/>
</dbReference>
<evidence type="ECO:0000313" key="3">
    <source>
        <dbReference type="Proteomes" id="UP000837932"/>
    </source>
</evidence>
<feature type="domain" description="TonB C-terminal" evidence="1">
    <location>
        <begin position="66"/>
        <end position="130"/>
    </location>
</feature>
<accession>A0ABM9ART4</accession>
<organism evidence="2 3">
    <name type="scientific">Emticicia aquatica</name>
    <dbReference type="NCBI Taxonomy" id="1681835"/>
    <lineage>
        <taxon>Bacteria</taxon>
        <taxon>Pseudomonadati</taxon>
        <taxon>Bacteroidota</taxon>
        <taxon>Cytophagia</taxon>
        <taxon>Cytophagales</taxon>
        <taxon>Leadbetterellaceae</taxon>
        <taxon>Emticicia</taxon>
    </lineage>
</organism>
<keyword evidence="3" id="KW-1185">Reference proteome</keyword>
<dbReference type="EMBL" id="CAKLPY010000002">
    <property type="protein sequence ID" value="CAH0996020.1"/>
    <property type="molecule type" value="Genomic_DNA"/>
</dbReference>
<protein>
    <recommendedName>
        <fullName evidence="1">TonB C-terminal domain-containing protein</fullName>
    </recommendedName>
</protein>
<reference evidence="2" key="1">
    <citation type="submission" date="2021-12" db="EMBL/GenBank/DDBJ databases">
        <authorList>
            <person name="Rodrigo-Torres L."/>
            <person name="Arahal R. D."/>
            <person name="Lucena T."/>
        </authorList>
    </citation>
    <scope>NUCLEOTIDE SEQUENCE</scope>
    <source>
        <strain evidence="2">CECT 8858</strain>
    </source>
</reference>
<comment type="caution">
    <text evidence="2">The sequence shown here is derived from an EMBL/GenBank/DDBJ whole genome shotgun (WGS) entry which is preliminary data.</text>
</comment>
<name>A0ABM9ART4_9BACT</name>
<evidence type="ECO:0000313" key="2">
    <source>
        <dbReference type="EMBL" id="CAH0996020.1"/>
    </source>
</evidence>
<sequence>MKKVLLLTLLCFTYATKAQKNTEDELIYTTVETVPVFVGGYKALYSFVCENINPPKDIPKHKRLSKVFIKFVVEKDGTVSSPEIVKGINDQCNNEAIRVINLLPKWQAGGMKKYGIWKPLRVYMTLPINFFQNKFDCEASYNQAIIKK</sequence>
<dbReference type="Pfam" id="PF03544">
    <property type="entry name" value="TonB_C"/>
    <property type="match status" value="1"/>
</dbReference>
<dbReference type="RefSeq" id="WP_238806592.1">
    <property type="nucleotide sequence ID" value="NZ_CAKLPY010000002.1"/>
</dbReference>
<dbReference type="Proteomes" id="UP000837932">
    <property type="component" value="Unassembled WGS sequence"/>
</dbReference>
<evidence type="ECO:0000259" key="1">
    <source>
        <dbReference type="Pfam" id="PF03544"/>
    </source>
</evidence>
<dbReference type="Gene3D" id="3.30.1150.10">
    <property type="match status" value="1"/>
</dbReference>
<proteinExistence type="predicted"/>
<gene>
    <name evidence="2" type="ORF">EMA8858_02148</name>
</gene>
<dbReference type="SUPFAM" id="SSF74653">
    <property type="entry name" value="TolA/TonB C-terminal domain"/>
    <property type="match status" value="1"/>
</dbReference>